<dbReference type="RefSeq" id="WP_052605381.1">
    <property type="nucleotide sequence ID" value="NZ_JXYS01000041.1"/>
</dbReference>
<evidence type="ECO:0000313" key="3">
    <source>
        <dbReference type="EMBL" id="KJF17448.1"/>
    </source>
</evidence>
<dbReference type="SUPFAM" id="SSF54909">
    <property type="entry name" value="Dimeric alpha+beta barrel"/>
    <property type="match status" value="1"/>
</dbReference>
<proteinExistence type="inferred from homology"/>
<dbReference type="STRING" id="1280514.AXFE_16840"/>
<evidence type="ECO:0000313" key="4">
    <source>
        <dbReference type="Proteomes" id="UP000032360"/>
    </source>
</evidence>
<dbReference type="InterPro" id="IPR005545">
    <property type="entry name" value="YCII"/>
</dbReference>
<sequence>MRVIVHLSPGPNWIVGKSVYEQGEPIEAHLASMRRHYDEGRLLLGGPYEGHNAGIAVLEVNDMRHAAIIMNEDPGVRAGVLAYELRQHVSIFDAFAGTRMDVNVAEFSTAQSQAPTAGSADIDQ</sequence>
<dbReference type="Gene3D" id="3.30.70.1060">
    <property type="entry name" value="Dimeric alpha+beta barrel"/>
    <property type="match status" value="1"/>
</dbReference>
<reference evidence="3 4" key="1">
    <citation type="submission" date="2015-01" db="EMBL/GenBank/DDBJ databases">
        <title>Draft genome of the acidophilic iron oxidizer Acidithrix ferrooxidans strain Py-F3.</title>
        <authorList>
            <person name="Poehlein A."/>
            <person name="Eisen S."/>
            <person name="Schloemann M."/>
            <person name="Johnson B.D."/>
            <person name="Daniel R."/>
            <person name="Muehling M."/>
        </authorList>
    </citation>
    <scope>NUCLEOTIDE SEQUENCE [LARGE SCALE GENOMIC DNA]</scope>
    <source>
        <strain evidence="3 4">Py-F3</strain>
    </source>
</reference>
<dbReference type="InterPro" id="IPR011008">
    <property type="entry name" value="Dimeric_a/b-barrel"/>
</dbReference>
<feature type="domain" description="YCII-related" evidence="2">
    <location>
        <begin position="21"/>
        <end position="82"/>
    </location>
</feature>
<comment type="similarity">
    <text evidence="1">Belongs to the YciI family.</text>
</comment>
<dbReference type="EMBL" id="JXYS01000041">
    <property type="protein sequence ID" value="KJF17448.1"/>
    <property type="molecule type" value="Genomic_DNA"/>
</dbReference>
<gene>
    <name evidence="3" type="ORF">AXFE_16840</name>
</gene>
<comment type="caution">
    <text evidence="3">The sequence shown here is derived from an EMBL/GenBank/DDBJ whole genome shotgun (WGS) entry which is preliminary data.</text>
</comment>
<evidence type="ECO:0000256" key="1">
    <source>
        <dbReference type="ARBA" id="ARBA00007689"/>
    </source>
</evidence>
<dbReference type="Proteomes" id="UP000032360">
    <property type="component" value="Unassembled WGS sequence"/>
</dbReference>
<name>A0A0D8HHQ7_9ACTN</name>
<protein>
    <submittedName>
        <fullName evidence="3">YCII-related domain protein</fullName>
    </submittedName>
</protein>
<evidence type="ECO:0000259" key="2">
    <source>
        <dbReference type="Pfam" id="PF03795"/>
    </source>
</evidence>
<accession>A0A0D8HHQ7</accession>
<dbReference type="Pfam" id="PF03795">
    <property type="entry name" value="YCII"/>
    <property type="match status" value="1"/>
</dbReference>
<keyword evidence="4" id="KW-1185">Reference proteome</keyword>
<dbReference type="AlphaFoldDB" id="A0A0D8HHQ7"/>
<dbReference type="OrthoDB" id="163565at2"/>
<organism evidence="3 4">
    <name type="scientific">Acidithrix ferrooxidans</name>
    <dbReference type="NCBI Taxonomy" id="1280514"/>
    <lineage>
        <taxon>Bacteria</taxon>
        <taxon>Bacillati</taxon>
        <taxon>Actinomycetota</taxon>
        <taxon>Acidimicrobiia</taxon>
        <taxon>Acidimicrobiales</taxon>
        <taxon>Acidimicrobiaceae</taxon>
        <taxon>Acidithrix</taxon>
    </lineage>
</organism>